<protein>
    <recommendedName>
        <fullName evidence="3">RNA polymerase sigma-70 region 2 domain-containing protein</fullName>
    </recommendedName>
</protein>
<keyword evidence="2" id="KW-1185">Reference proteome</keyword>
<accession>A0ABU9I7M3</accession>
<evidence type="ECO:0000313" key="1">
    <source>
        <dbReference type="EMBL" id="MEL1248387.1"/>
    </source>
</evidence>
<dbReference type="EMBL" id="JBBYHT010000004">
    <property type="protein sequence ID" value="MEL1248387.1"/>
    <property type="molecule type" value="Genomic_DNA"/>
</dbReference>
<reference evidence="1 2" key="1">
    <citation type="submission" date="2024-04" db="EMBL/GenBank/DDBJ databases">
        <title>Flavobacterium sp. DGU41 16S ribosomal RNA gene Genome sequencing and assembly.</title>
        <authorList>
            <person name="Park S."/>
        </authorList>
    </citation>
    <scope>NUCLEOTIDE SEQUENCE [LARGE SCALE GENOMIC DNA]</scope>
    <source>
        <strain evidence="1 2">DGU41</strain>
    </source>
</reference>
<gene>
    <name evidence="1" type="ORF">AAEO58_10060</name>
</gene>
<evidence type="ECO:0000313" key="2">
    <source>
        <dbReference type="Proteomes" id="UP001393056"/>
    </source>
</evidence>
<proteinExistence type="predicted"/>
<dbReference type="Proteomes" id="UP001393056">
    <property type="component" value="Unassembled WGS sequence"/>
</dbReference>
<name>A0ABU9I7M3_9FLAO</name>
<evidence type="ECO:0008006" key="3">
    <source>
        <dbReference type="Google" id="ProtNLM"/>
    </source>
</evidence>
<sequence length="199" mass="23326">MIDSKTLERLRSIDDRSWGLIYKELVLYASKKLNRMGFEVRTEKDSVDAEHFAALAIEKVFTGVRKWDFERYPNITHHLIWVVKSLISSHIKSSTRSIINAGGPEKLIVDNDNYADYDELTDEQIRQNELPDEIFIENEFWGRIEKAFGENKDDHTIFCEWLEGSPRRDISRDLNISKDEVNNSIKRGLRIIKKIVVKQ</sequence>
<organism evidence="1 2">
    <name type="scientific">Flavobacterium helocola</name>
    <dbReference type="NCBI Taxonomy" id="3139139"/>
    <lineage>
        <taxon>Bacteria</taxon>
        <taxon>Pseudomonadati</taxon>
        <taxon>Bacteroidota</taxon>
        <taxon>Flavobacteriia</taxon>
        <taxon>Flavobacteriales</taxon>
        <taxon>Flavobacteriaceae</taxon>
        <taxon>Flavobacterium</taxon>
    </lineage>
</organism>
<dbReference type="RefSeq" id="WP_341683277.1">
    <property type="nucleotide sequence ID" value="NZ_JBBYHT010000004.1"/>
</dbReference>
<comment type="caution">
    <text evidence="1">The sequence shown here is derived from an EMBL/GenBank/DDBJ whole genome shotgun (WGS) entry which is preliminary data.</text>
</comment>